<evidence type="ECO:0000313" key="4">
    <source>
        <dbReference type="Proteomes" id="UP000076552"/>
    </source>
</evidence>
<organism evidence="3 4">
    <name type="scientific">Colletotrichum tofieldiae</name>
    <dbReference type="NCBI Taxonomy" id="708197"/>
    <lineage>
        <taxon>Eukaryota</taxon>
        <taxon>Fungi</taxon>
        <taxon>Dikarya</taxon>
        <taxon>Ascomycota</taxon>
        <taxon>Pezizomycotina</taxon>
        <taxon>Sordariomycetes</taxon>
        <taxon>Hypocreomycetidae</taxon>
        <taxon>Glomerellales</taxon>
        <taxon>Glomerellaceae</taxon>
        <taxon>Colletotrichum</taxon>
        <taxon>Colletotrichum spaethianum species complex</taxon>
    </lineage>
</organism>
<evidence type="ECO:0000259" key="2">
    <source>
        <dbReference type="PROSITE" id="PS50011"/>
    </source>
</evidence>
<dbReference type="GO" id="GO:0005524">
    <property type="term" value="F:ATP binding"/>
    <property type="evidence" value="ECO:0007669"/>
    <property type="project" value="InterPro"/>
</dbReference>
<dbReference type="GO" id="GO:0004672">
    <property type="term" value="F:protein kinase activity"/>
    <property type="evidence" value="ECO:0007669"/>
    <property type="project" value="InterPro"/>
</dbReference>
<dbReference type="InterPro" id="IPR011009">
    <property type="entry name" value="Kinase-like_dom_sf"/>
</dbReference>
<reference evidence="3 4" key="1">
    <citation type="submission" date="2015-06" db="EMBL/GenBank/DDBJ databases">
        <title>Survival trade-offs in plant roots during colonization by closely related pathogenic and mutualistic fungi.</title>
        <authorList>
            <person name="Hacquard S."/>
            <person name="Kracher B."/>
            <person name="Hiruma K."/>
            <person name="Weinman A."/>
            <person name="Muench P."/>
            <person name="Garrido Oter R."/>
            <person name="Ver Loren van Themaat E."/>
            <person name="Dallerey J.-F."/>
            <person name="Damm U."/>
            <person name="Henrissat B."/>
            <person name="Lespinet O."/>
            <person name="Thon M."/>
            <person name="Kemen E."/>
            <person name="McHardy A.C."/>
            <person name="Schulze-Lefert P."/>
            <person name="O'Connell R.J."/>
        </authorList>
    </citation>
    <scope>NUCLEOTIDE SEQUENCE [LARGE SCALE GENOMIC DNA]</scope>
    <source>
        <strain evidence="3 4">0861</strain>
    </source>
</reference>
<dbReference type="PROSITE" id="PS50011">
    <property type="entry name" value="PROTEIN_KINASE_DOM"/>
    <property type="match status" value="1"/>
</dbReference>
<keyword evidence="4" id="KW-1185">Reference proteome</keyword>
<evidence type="ECO:0000256" key="1">
    <source>
        <dbReference type="SAM" id="MobiDB-lite"/>
    </source>
</evidence>
<dbReference type="GO" id="GO:0005634">
    <property type="term" value="C:nucleus"/>
    <property type="evidence" value="ECO:0007669"/>
    <property type="project" value="TreeGrafter"/>
</dbReference>
<name>A0A166PLD9_9PEZI</name>
<feature type="region of interest" description="Disordered" evidence="1">
    <location>
        <begin position="188"/>
        <end position="242"/>
    </location>
</feature>
<keyword evidence="3" id="KW-0808">Transferase</keyword>
<dbReference type="SMART" id="SM00220">
    <property type="entry name" value="S_TKc"/>
    <property type="match status" value="1"/>
</dbReference>
<comment type="caution">
    <text evidence="3">The sequence shown here is derived from an EMBL/GenBank/DDBJ whole genome shotgun (WGS) entry which is preliminary data.</text>
</comment>
<keyword evidence="3" id="KW-0418">Kinase</keyword>
<dbReference type="EMBL" id="LFIV01000159">
    <property type="protein sequence ID" value="KZL66908.1"/>
    <property type="molecule type" value="Genomic_DNA"/>
</dbReference>
<dbReference type="Proteomes" id="UP000076552">
    <property type="component" value="Unassembled WGS sequence"/>
</dbReference>
<dbReference type="Pfam" id="PF00069">
    <property type="entry name" value="Pkinase"/>
    <property type="match status" value="1"/>
</dbReference>
<dbReference type="SUPFAM" id="SSF56112">
    <property type="entry name" value="Protein kinase-like (PK-like)"/>
    <property type="match status" value="1"/>
</dbReference>
<sequence>MEYVENGNLPKYLTHPFLEEEAKMIADQLADGLNHMHQNGFAHRDLKPGSILVVSKGPQWLVQISDLDISKRLRPEQATLETMRMGTLGFIAPEMLGFISNRDYPYAADIWSLGTVIFLILTNELFLADLNLIRNYAVDVISFPVERLAPFQVNESIIELLEQLLAPNPQKRPSASQVMHHDCLLDVAGNSDESDNSEREDHNSSTITDSENNSFGEETGNVPSAVWSTDTVSERAATIDSV</sequence>
<dbReference type="InterPro" id="IPR000719">
    <property type="entry name" value="Prot_kinase_dom"/>
</dbReference>
<dbReference type="AlphaFoldDB" id="A0A166PLD9"/>
<dbReference type="Gene3D" id="1.10.510.10">
    <property type="entry name" value="Transferase(Phosphotransferase) domain 1"/>
    <property type="match status" value="1"/>
</dbReference>
<evidence type="ECO:0000313" key="3">
    <source>
        <dbReference type="EMBL" id="KZL66908.1"/>
    </source>
</evidence>
<feature type="domain" description="Protein kinase" evidence="2">
    <location>
        <begin position="1"/>
        <end position="184"/>
    </location>
</feature>
<proteinExistence type="predicted"/>
<protein>
    <submittedName>
        <fullName evidence="3">Calcium calmodulin-dependent protein kinase type 1b</fullName>
    </submittedName>
</protein>
<dbReference type="PANTHER" id="PTHR24345">
    <property type="entry name" value="SERINE/THREONINE-PROTEIN KINASE PLK"/>
    <property type="match status" value="1"/>
</dbReference>
<feature type="compositionally biased region" description="Polar residues" evidence="1">
    <location>
        <begin position="204"/>
        <end position="216"/>
    </location>
</feature>
<accession>A0A166PLD9</accession>
<dbReference type="STRING" id="708197.A0A166PLD9"/>
<gene>
    <name evidence="3" type="ORF">CT0861_01550</name>
</gene>